<proteinExistence type="predicted"/>
<organism evidence="5 6">
    <name type="scientific">Lentibacillus salinarum</name>
    <dbReference type="NCBI Taxonomy" id="446820"/>
    <lineage>
        <taxon>Bacteria</taxon>
        <taxon>Bacillati</taxon>
        <taxon>Bacillota</taxon>
        <taxon>Bacilli</taxon>
        <taxon>Bacillales</taxon>
        <taxon>Bacillaceae</taxon>
        <taxon>Lentibacillus</taxon>
    </lineage>
</organism>
<evidence type="ECO:0000256" key="1">
    <source>
        <dbReference type="ARBA" id="ARBA00022729"/>
    </source>
</evidence>
<dbReference type="PANTHER" id="PTHR39160">
    <property type="entry name" value="CELL WALL-BINDING PROTEIN YOCH"/>
    <property type="match status" value="1"/>
</dbReference>
<keyword evidence="3" id="KW-1133">Transmembrane helix</keyword>
<reference evidence="6" key="1">
    <citation type="journal article" date="2019" name="Int. J. Syst. Evol. Microbiol.">
        <title>The Global Catalogue of Microorganisms (GCM) 10K type strain sequencing project: providing services to taxonomists for standard genome sequencing and annotation.</title>
        <authorList>
            <consortium name="The Broad Institute Genomics Platform"/>
            <consortium name="The Broad Institute Genome Sequencing Center for Infectious Disease"/>
            <person name="Wu L."/>
            <person name="Ma J."/>
        </authorList>
    </citation>
    <scope>NUCLEOTIDE SEQUENCE [LARGE SCALE GENOMIC DNA]</scope>
    <source>
        <strain evidence="6">CCUG 54822</strain>
    </source>
</reference>
<evidence type="ECO:0000256" key="3">
    <source>
        <dbReference type="SAM" id="Phobius"/>
    </source>
</evidence>
<evidence type="ECO:0000313" key="6">
    <source>
        <dbReference type="Proteomes" id="UP001597178"/>
    </source>
</evidence>
<dbReference type="SMART" id="SM01208">
    <property type="entry name" value="G5"/>
    <property type="match status" value="1"/>
</dbReference>
<accession>A0ABW3ZW12</accession>
<evidence type="ECO:0000256" key="2">
    <source>
        <dbReference type="SAM" id="MobiDB-lite"/>
    </source>
</evidence>
<sequence>MKKFSKLLPNSTRNWILSGVGLLALVVFSGFIIMETTKAEVVITDNGTDQTLKTHADTVQELLAEAGIAYSEHDELSHNIDTPIEDGMTITYDTASQLTVVIDDEKEDYYTTADTISEFLEKAGISVGKHDDTSHDGQADVSDGMTYTLDKAFKVTINDGGEKNDVWTTGGTVGELLEDNEISLDDDADKLEPAKDKKVKEDRPVTITRVDKETDKVEETIDFEVEERKDDSLEKGKEKVISEGQKGIVVKTYEITTENGEEVDRELTDETTKQESENRIVALGTKEKEPEKNLTTLSADSNSDDDDNKDSNNDGDGNVMHMNASAYTVDCLGCNGSGHTATGINLKENPNVVSVDPNVIPLGSRIWVEGYGNAIAGDTGGHIKGNRIDLHFESKSKANSFGRKTVKVKVLD</sequence>
<comment type="caution">
    <text evidence="5">The sequence shown here is derived from an EMBL/GenBank/DDBJ whole genome shotgun (WGS) entry which is preliminary data.</text>
</comment>
<keyword evidence="1" id="KW-0732">Signal</keyword>
<name>A0ABW3ZW12_9BACI</name>
<dbReference type="CDD" id="cd22786">
    <property type="entry name" value="DPBB_YuiC-like"/>
    <property type="match status" value="1"/>
</dbReference>
<feature type="transmembrane region" description="Helical" evidence="3">
    <location>
        <begin position="12"/>
        <end position="34"/>
    </location>
</feature>
<dbReference type="InterPro" id="IPR011098">
    <property type="entry name" value="G5_dom"/>
</dbReference>
<protein>
    <submittedName>
        <fullName evidence="5">Ubiquitin-like domain-containing protein</fullName>
    </submittedName>
</protein>
<dbReference type="Gene3D" id="2.40.40.10">
    <property type="entry name" value="RlpA-like domain"/>
    <property type="match status" value="1"/>
</dbReference>
<keyword evidence="3" id="KW-0812">Transmembrane</keyword>
<dbReference type="InterPro" id="IPR010611">
    <property type="entry name" value="3D_dom"/>
</dbReference>
<dbReference type="PANTHER" id="PTHR39160:SF4">
    <property type="entry name" value="RESUSCITATION-PROMOTING FACTOR RPFB"/>
    <property type="match status" value="1"/>
</dbReference>
<dbReference type="Gene3D" id="2.20.230.10">
    <property type="entry name" value="Resuscitation-promoting factor rpfb"/>
    <property type="match status" value="1"/>
</dbReference>
<dbReference type="RefSeq" id="WP_382401302.1">
    <property type="nucleotide sequence ID" value="NZ_JBHTNH010000028.1"/>
</dbReference>
<evidence type="ECO:0000313" key="5">
    <source>
        <dbReference type="EMBL" id="MFD1362595.1"/>
    </source>
</evidence>
<dbReference type="Pfam" id="PF03990">
    <property type="entry name" value="DUF348"/>
    <property type="match status" value="3"/>
</dbReference>
<keyword evidence="3" id="KW-0472">Membrane</keyword>
<dbReference type="SUPFAM" id="SSF50685">
    <property type="entry name" value="Barwin-like endoglucanases"/>
    <property type="match status" value="1"/>
</dbReference>
<dbReference type="PROSITE" id="PS51109">
    <property type="entry name" value="G5"/>
    <property type="match status" value="1"/>
</dbReference>
<evidence type="ECO:0000259" key="4">
    <source>
        <dbReference type="PROSITE" id="PS51109"/>
    </source>
</evidence>
<feature type="region of interest" description="Disordered" evidence="2">
    <location>
        <begin position="260"/>
        <end position="321"/>
    </location>
</feature>
<feature type="compositionally biased region" description="Basic and acidic residues" evidence="2">
    <location>
        <begin position="265"/>
        <end position="278"/>
    </location>
</feature>
<dbReference type="EMBL" id="JBHTNH010000028">
    <property type="protein sequence ID" value="MFD1362595.1"/>
    <property type="molecule type" value="Genomic_DNA"/>
</dbReference>
<keyword evidence="6" id="KW-1185">Reference proteome</keyword>
<feature type="domain" description="G5" evidence="4">
    <location>
        <begin position="207"/>
        <end position="287"/>
    </location>
</feature>
<dbReference type="Pfam" id="PF06725">
    <property type="entry name" value="3D"/>
    <property type="match status" value="1"/>
</dbReference>
<dbReference type="Pfam" id="PF07501">
    <property type="entry name" value="G5"/>
    <property type="match status" value="1"/>
</dbReference>
<dbReference type="InterPro" id="IPR036908">
    <property type="entry name" value="RlpA-like_sf"/>
</dbReference>
<gene>
    <name evidence="5" type="ORF">ACFQ4A_13105</name>
</gene>
<dbReference type="InterPro" id="IPR051933">
    <property type="entry name" value="Resuscitation_pf_RpfB"/>
</dbReference>
<dbReference type="InterPro" id="IPR007137">
    <property type="entry name" value="DUF348"/>
</dbReference>
<dbReference type="Proteomes" id="UP001597178">
    <property type="component" value="Unassembled WGS sequence"/>
</dbReference>